<evidence type="ECO:0000256" key="11">
    <source>
        <dbReference type="PROSITE-ProRule" id="PRU00339"/>
    </source>
</evidence>
<evidence type="ECO:0000256" key="8">
    <source>
        <dbReference type="ARBA" id="ARBA00022803"/>
    </source>
</evidence>
<dbReference type="Gene3D" id="3.40.50.2000">
    <property type="entry name" value="Glycogen Phosphorylase B"/>
    <property type="match status" value="2"/>
</dbReference>
<evidence type="ECO:0000256" key="7">
    <source>
        <dbReference type="ARBA" id="ARBA00022737"/>
    </source>
</evidence>
<feature type="domain" description="O-GlcNAc transferase C-terminal" evidence="12">
    <location>
        <begin position="439"/>
        <end position="585"/>
    </location>
</feature>
<keyword evidence="8 11" id="KW-0802">TPR repeat</keyword>
<feature type="domain" description="O-GlcNAc transferase C-terminal" evidence="12">
    <location>
        <begin position="592"/>
        <end position="720"/>
    </location>
</feature>
<dbReference type="InterPro" id="IPR037919">
    <property type="entry name" value="OGT"/>
</dbReference>
<keyword evidence="5" id="KW-0328">Glycosyltransferase</keyword>
<evidence type="ECO:0000259" key="12">
    <source>
        <dbReference type="Pfam" id="PF13844"/>
    </source>
</evidence>
<evidence type="ECO:0000256" key="1">
    <source>
        <dbReference type="ARBA" id="ARBA00004922"/>
    </source>
</evidence>
<dbReference type="PANTHER" id="PTHR44366">
    <property type="entry name" value="UDP-N-ACETYLGLUCOSAMINE--PEPTIDE N-ACETYLGLUCOSAMINYLTRANSFERASE 110 KDA SUBUNIT"/>
    <property type="match status" value="1"/>
</dbReference>
<organism evidence="13 14">
    <name type="scientific">Balaenoptera physalus</name>
    <name type="common">Fin whale</name>
    <name type="synonym">Balaena physalus</name>
    <dbReference type="NCBI Taxonomy" id="9770"/>
    <lineage>
        <taxon>Eukaryota</taxon>
        <taxon>Metazoa</taxon>
        <taxon>Chordata</taxon>
        <taxon>Craniata</taxon>
        <taxon>Vertebrata</taxon>
        <taxon>Euteleostomi</taxon>
        <taxon>Mammalia</taxon>
        <taxon>Eutheria</taxon>
        <taxon>Laurasiatheria</taxon>
        <taxon>Artiodactyla</taxon>
        <taxon>Whippomorpha</taxon>
        <taxon>Cetacea</taxon>
        <taxon>Mysticeti</taxon>
        <taxon>Balaenopteridae</taxon>
        <taxon>Balaenoptera</taxon>
    </lineage>
</organism>
<reference evidence="13 14" key="1">
    <citation type="journal article" date="2019" name="PLoS ONE">
        <title>Genomic analyses reveal an absence of contemporary introgressive admixture between fin whales and blue whales, despite known hybrids.</title>
        <authorList>
            <person name="Westbury M.V."/>
            <person name="Petersen B."/>
            <person name="Lorenzen E.D."/>
        </authorList>
    </citation>
    <scope>NUCLEOTIDE SEQUENCE [LARGE SCALE GENOMIC DNA]</scope>
    <source>
        <strain evidence="13">FinWhale-01</strain>
    </source>
</reference>
<dbReference type="GO" id="GO:0097363">
    <property type="term" value="F:protein O-acetylglucosaminyltransferase activity"/>
    <property type="evidence" value="ECO:0007669"/>
    <property type="project" value="UniProtKB-EC"/>
</dbReference>
<feature type="domain" description="O-GlcNAc transferase C-terminal" evidence="12">
    <location>
        <begin position="725"/>
        <end position="768"/>
    </location>
</feature>
<dbReference type="InterPro" id="IPR011990">
    <property type="entry name" value="TPR-like_helical_dom_sf"/>
</dbReference>
<evidence type="ECO:0000313" key="14">
    <source>
        <dbReference type="Proteomes" id="UP000437017"/>
    </source>
</evidence>
<keyword evidence="14" id="KW-1185">Reference proteome</keyword>
<comment type="pathway">
    <text evidence="1">Protein modification; protein glycosylation.</text>
</comment>
<dbReference type="PROSITE" id="PS50005">
    <property type="entry name" value="TPR"/>
    <property type="match status" value="9"/>
</dbReference>
<feature type="repeat" description="TPR" evidence="11">
    <location>
        <begin position="205"/>
        <end position="238"/>
    </location>
</feature>
<evidence type="ECO:0000256" key="2">
    <source>
        <dbReference type="ARBA" id="ARBA00005386"/>
    </source>
</evidence>
<dbReference type="FunFam" id="1.25.40.10:FF:000019">
    <property type="entry name" value="UDP-N-acetylglucosamine--peptide N-acetylglucosaminyltransferase 110 kDa subunit"/>
    <property type="match status" value="1"/>
</dbReference>
<keyword evidence="6" id="KW-0808">Transferase</keyword>
<comment type="caution">
    <text evidence="13">The sequence shown here is derived from an EMBL/GenBank/DDBJ whole genome shotgun (WGS) entry which is preliminary data.</text>
</comment>
<proteinExistence type="inferred from homology"/>
<feature type="repeat" description="TPR" evidence="11">
    <location>
        <begin position="171"/>
        <end position="204"/>
    </location>
</feature>
<feature type="repeat" description="TPR" evidence="11">
    <location>
        <begin position="69"/>
        <end position="102"/>
    </location>
</feature>
<dbReference type="FunFam" id="1.25.40.10:FF:000013">
    <property type="entry name" value="UDP-N-acetylglucosamine--peptide N-acetylglucosaminyltransferase 110 kDa subunit"/>
    <property type="match status" value="1"/>
</dbReference>
<dbReference type="Gene3D" id="3.40.50.11380">
    <property type="match status" value="1"/>
</dbReference>
<keyword evidence="7" id="KW-0677">Repeat</keyword>
<dbReference type="Pfam" id="PF13181">
    <property type="entry name" value="TPR_8"/>
    <property type="match status" value="2"/>
</dbReference>
<dbReference type="Gene3D" id="1.25.40.10">
    <property type="entry name" value="Tetratricopeptide repeat domain"/>
    <property type="match status" value="2"/>
</dbReference>
<protein>
    <recommendedName>
        <fullName evidence="4">UDP-N-acetylglucosamine--peptide N-acetylglucosaminyltransferase 110 kDa subunit</fullName>
        <ecNumber evidence="3">2.4.1.255</ecNumber>
    </recommendedName>
    <alternativeName>
        <fullName evidence="9">O-GlcNAc transferase subunit p110</fullName>
    </alternativeName>
    <alternativeName>
        <fullName evidence="10">O-linked N-acetylglucosamine transferase 110 kDa subunit</fullName>
    </alternativeName>
</protein>
<accession>A0A643BNL0</accession>
<feature type="repeat" description="TPR" evidence="11">
    <location>
        <begin position="35"/>
        <end position="68"/>
    </location>
</feature>
<dbReference type="EMBL" id="SGJD01007071">
    <property type="protein sequence ID" value="KAB0389557.1"/>
    <property type="molecule type" value="Genomic_DNA"/>
</dbReference>
<name>A0A643BNL0_BALPH</name>
<dbReference type="PROSITE" id="PS50293">
    <property type="entry name" value="TPR_REGION"/>
    <property type="match status" value="5"/>
</dbReference>
<dbReference type="InterPro" id="IPR019734">
    <property type="entry name" value="TPR_rpt"/>
</dbReference>
<evidence type="ECO:0000256" key="5">
    <source>
        <dbReference type="ARBA" id="ARBA00022676"/>
    </source>
</evidence>
<dbReference type="Pfam" id="PF13844">
    <property type="entry name" value="Glyco_transf_41"/>
    <property type="match status" value="3"/>
</dbReference>
<dbReference type="Gene3D" id="3.30.720.150">
    <property type="match status" value="1"/>
</dbReference>
<feature type="repeat" description="TPR" evidence="11">
    <location>
        <begin position="307"/>
        <end position="340"/>
    </location>
</feature>
<dbReference type="OrthoDB" id="9991317at2759"/>
<gene>
    <name evidence="13" type="ORF">E2I00_001828</name>
</gene>
<dbReference type="SMART" id="SM00028">
    <property type="entry name" value="TPR"/>
    <property type="match status" value="9"/>
</dbReference>
<sequence>MQLWRQEPDNTGVLLLLSSIHFQCRRLDRYLKDLYCVRSDLGNLLKALGRLEEAKACYLKAIETQPNFAVAWSNLGCVFNAQGEIWLAIHHFEKAVTLDPNFLDAYINLGNVLKEARIFDRAVAAYLRALSLSPNHAVVHGNLACVYYEQGLIDLAIDTYRRAIELQPHFPDAYCNLANALKEKGSVAEAEDCYNTALRLCPTHADSLNNLANIKREQGNIEEAVRLYRKALEVFPEFAAAHSNLASVLQQQGKLQEALMHYKEAIRISPTFADAYSNMGNTLKEMQDVQGALQCYTRAIQINPAFADAHSNLASIHKDSGNIPEAIASYRTALKLKPDFPDAYCNLAHCLQIVCDWTDYDERMKKLVSIVADQLEKNRLPSVHPHHSMLYPLSHGFRKAIAERHGNLCLDKINVLHKPPYEHPKDLKLSDGRLHVGYVFCYALSPDDGTNFRVKVMAEANHFIDLSQIPCNGKAADRIHQDGIHILVNMNGYTKGARNELFALRPAPIQAMWLGYPGTSGALFMDYIITDQETSPAEVAEQYSEKLAYMPHTFFIGDHANMFPHLKKKAVIDFKSNGHIYDNRIMKCPDGGDNADSSNIALNMPVIPMNTIAEAVIEMINRGQIQITINGFSISNGLATTQINNKAATGEEVPRTIIVTTRSQYGLPEDAIVYCNFNQLYKIDPSTLQMWANILKRVPNSVLWLLRFPAVGEPNIQQCAVVIFLIAGETLASRVAASQLTCLGCLELIAKNRQEYEDIAVKLGTDLE</sequence>
<dbReference type="SUPFAM" id="SSF48452">
    <property type="entry name" value="TPR-like"/>
    <property type="match status" value="2"/>
</dbReference>
<feature type="repeat" description="TPR" evidence="11">
    <location>
        <begin position="103"/>
        <end position="136"/>
    </location>
</feature>
<feature type="repeat" description="TPR" evidence="11">
    <location>
        <begin position="239"/>
        <end position="272"/>
    </location>
</feature>
<dbReference type="Pfam" id="PF00515">
    <property type="entry name" value="TPR_1"/>
    <property type="match status" value="2"/>
</dbReference>
<dbReference type="InterPro" id="IPR029489">
    <property type="entry name" value="OGT/SEC/SPY_C"/>
</dbReference>
<evidence type="ECO:0000256" key="10">
    <source>
        <dbReference type="ARBA" id="ARBA00031470"/>
    </source>
</evidence>
<dbReference type="Pfam" id="PF13414">
    <property type="entry name" value="TPR_11"/>
    <property type="match status" value="2"/>
</dbReference>
<dbReference type="UniPathway" id="UPA00378"/>
<evidence type="ECO:0000256" key="6">
    <source>
        <dbReference type="ARBA" id="ARBA00022679"/>
    </source>
</evidence>
<evidence type="ECO:0000256" key="3">
    <source>
        <dbReference type="ARBA" id="ARBA00011970"/>
    </source>
</evidence>
<dbReference type="Proteomes" id="UP000437017">
    <property type="component" value="Unassembled WGS sequence"/>
</dbReference>
<dbReference type="AlphaFoldDB" id="A0A643BNL0"/>
<dbReference type="EC" id="2.4.1.255" evidence="3"/>
<dbReference type="PANTHER" id="PTHR44366:SF1">
    <property type="entry name" value="UDP-N-ACETYLGLUCOSAMINE--PEPTIDE N-ACETYLGLUCOSAMINYLTRANSFERASE 110 KDA SUBUNIT"/>
    <property type="match status" value="1"/>
</dbReference>
<evidence type="ECO:0000256" key="9">
    <source>
        <dbReference type="ARBA" id="ARBA00029769"/>
    </source>
</evidence>
<dbReference type="Pfam" id="PF13424">
    <property type="entry name" value="TPR_12"/>
    <property type="match status" value="1"/>
</dbReference>
<dbReference type="GO" id="GO:0006493">
    <property type="term" value="P:protein O-linked glycosylation"/>
    <property type="evidence" value="ECO:0007669"/>
    <property type="project" value="InterPro"/>
</dbReference>
<comment type="similarity">
    <text evidence="2">Belongs to the glycosyltransferase 41 family. O-GlcNAc transferase subfamily.</text>
</comment>
<evidence type="ECO:0000256" key="4">
    <source>
        <dbReference type="ARBA" id="ARBA00015782"/>
    </source>
</evidence>
<feature type="repeat" description="TPR" evidence="11">
    <location>
        <begin position="273"/>
        <end position="306"/>
    </location>
</feature>
<feature type="repeat" description="TPR" evidence="11">
    <location>
        <begin position="137"/>
        <end position="170"/>
    </location>
</feature>
<evidence type="ECO:0000313" key="13">
    <source>
        <dbReference type="EMBL" id="KAB0389557.1"/>
    </source>
</evidence>